<gene>
    <name evidence="2" type="ORF">KMW28_00375</name>
</gene>
<dbReference type="EMBL" id="CP076132">
    <property type="protein sequence ID" value="QWG02076.1"/>
    <property type="molecule type" value="Genomic_DNA"/>
</dbReference>
<keyword evidence="2" id="KW-0489">Methyltransferase</keyword>
<dbReference type="InterPro" id="IPR029063">
    <property type="entry name" value="SAM-dependent_MTases_sf"/>
</dbReference>
<dbReference type="InterPro" id="IPR025714">
    <property type="entry name" value="Methyltranfer_dom"/>
</dbReference>
<feature type="domain" description="Methyltransferase" evidence="1">
    <location>
        <begin position="47"/>
        <end position="171"/>
    </location>
</feature>
<dbReference type="Gene3D" id="3.40.50.150">
    <property type="entry name" value="Vaccinia Virus protein VP39"/>
    <property type="match status" value="1"/>
</dbReference>
<dbReference type="GO" id="GO:0008168">
    <property type="term" value="F:methyltransferase activity"/>
    <property type="evidence" value="ECO:0007669"/>
    <property type="project" value="UniProtKB-KW"/>
</dbReference>
<accession>A0AAX1N411</accession>
<dbReference type="Proteomes" id="UP000678679">
    <property type="component" value="Chromosome 1"/>
</dbReference>
<name>A0AAX1N411_9BACT</name>
<dbReference type="KEGG" id="fya:KMW28_00375"/>
<dbReference type="GO" id="GO:0032259">
    <property type="term" value="P:methylation"/>
    <property type="evidence" value="ECO:0007669"/>
    <property type="project" value="UniProtKB-KW"/>
</dbReference>
<evidence type="ECO:0000313" key="3">
    <source>
        <dbReference type="Proteomes" id="UP000678679"/>
    </source>
</evidence>
<evidence type="ECO:0000313" key="2">
    <source>
        <dbReference type="EMBL" id="QWG02076.1"/>
    </source>
</evidence>
<dbReference type="PANTHER" id="PTHR43861">
    <property type="entry name" value="TRANS-ACONITATE 2-METHYLTRANSFERASE-RELATED"/>
    <property type="match status" value="1"/>
</dbReference>
<proteinExistence type="predicted"/>
<keyword evidence="3" id="KW-1185">Reference proteome</keyword>
<reference evidence="2 3" key="1">
    <citation type="submission" date="2021-05" db="EMBL/GenBank/DDBJ databases">
        <title>Comparative genomic studies on the polysaccharide-degrading batcterial strains of the Flammeovirga genus.</title>
        <authorList>
            <person name="Zewei F."/>
            <person name="Zheng Z."/>
            <person name="Yu L."/>
            <person name="Ruyue G."/>
            <person name="Yanhong M."/>
            <person name="Yuanyuan C."/>
            <person name="Jingyan G."/>
            <person name="Wenjun H."/>
        </authorList>
    </citation>
    <scope>NUCLEOTIDE SEQUENCE [LARGE SCALE GENOMIC DNA]</scope>
    <source>
        <strain evidence="2 3">NBRC:100898</strain>
    </source>
</reference>
<keyword evidence="2" id="KW-0808">Transferase</keyword>
<dbReference type="CDD" id="cd02440">
    <property type="entry name" value="AdoMet_MTases"/>
    <property type="match status" value="1"/>
</dbReference>
<sequence>MKKAIHKGEEWFDQWFNTPYYHILYSNRDFKEAEEFMRVLSTHLELKANDKVLDLACGKGRHSIFLNKLGYDVEGIDLSTESIHYAKQFENDTLKFNTHDMRELYKEEEYDYIFNLFTSFGYFETEEEDLQALQMIAHSLKKGGKFVLDYFNTYKVINSLPEKQEINRQEMTFYVHKYLKNRHVMKEIAFTDEGKDYLFTERVEALKNKDFRYLFEAVNLKIVHTYGDYQLNKFDRENSDRMIFVVEKI</sequence>
<evidence type="ECO:0000259" key="1">
    <source>
        <dbReference type="Pfam" id="PF13847"/>
    </source>
</evidence>
<dbReference type="Pfam" id="PF13847">
    <property type="entry name" value="Methyltransf_31"/>
    <property type="match status" value="1"/>
</dbReference>
<dbReference type="AlphaFoldDB" id="A0AAX1N411"/>
<dbReference type="RefSeq" id="WP_169665818.1">
    <property type="nucleotide sequence ID" value="NZ_CP076132.1"/>
</dbReference>
<dbReference type="Gene3D" id="2.20.25.110">
    <property type="entry name" value="S-adenosyl-L-methionine-dependent methyltransferases"/>
    <property type="match status" value="1"/>
</dbReference>
<dbReference type="SUPFAM" id="SSF53335">
    <property type="entry name" value="S-adenosyl-L-methionine-dependent methyltransferases"/>
    <property type="match status" value="1"/>
</dbReference>
<organism evidence="2 3">
    <name type="scientific">Flammeovirga yaeyamensis</name>
    <dbReference type="NCBI Taxonomy" id="367791"/>
    <lineage>
        <taxon>Bacteria</taxon>
        <taxon>Pseudomonadati</taxon>
        <taxon>Bacteroidota</taxon>
        <taxon>Cytophagia</taxon>
        <taxon>Cytophagales</taxon>
        <taxon>Flammeovirgaceae</taxon>
        <taxon>Flammeovirga</taxon>
    </lineage>
</organism>
<protein>
    <submittedName>
        <fullName evidence="2">Methyltransferase domain-containing protein</fullName>
    </submittedName>
</protein>